<evidence type="ECO:0000313" key="4">
    <source>
        <dbReference type="Proteomes" id="UP000593579"/>
    </source>
</evidence>
<dbReference type="PROSITE" id="PS50158">
    <property type="entry name" value="ZF_CCHC"/>
    <property type="match status" value="1"/>
</dbReference>
<proteinExistence type="predicted"/>
<evidence type="ECO:0000313" key="3">
    <source>
        <dbReference type="EMBL" id="MBA0737968.1"/>
    </source>
</evidence>
<dbReference type="PANTHER" id="PTHR31286">
    <property type="entry name" value="GLYCINE-RICH CELL WALL STRUCTURAL PROTEIN 1.8-LIKE"/>
    <property type="match status" value="1"/>
</dbReference>
<comment type="caution">
    <text evidence="3">The sequence shown here is derived from an EMBL/GenBank/DDBJ whole genome shotgun (WGS) entry which is preliminary data.</text>
</comment>
<accession>A0A7J9BP49</accession>
<feature type="domain" description="CCHC-type" evidence="2">
    <location>
        <begin position="30"/>
        <end position="44"/>
    </location>
</feature>
<dbReference type="GO" id="GO:0003676">
    <property type="term" value="F:nucleic acid binding"/>
    <property type="evidence" value="ECO:0007669"/>
    <property type="project" value="InterPro"/>
</dbReference>
<organism evidence="3 4">
    <name type="scientific">Gossypium gossypioides</name>
    <name type="common">Mexican cotton</name>
    <name type="synonym">Selera gossypioides</name>
    <dbReference type="NCBI Taxonomy" id="34282"/>
    <lineage>
        <taxon>Eukaryota</taxon>
        <taxon>Viridiplantae</taxon>
        <taxon>Streptophyta</taxon>
        <taxon>Embryophyta</taxon>
        <taxon>Tracheophyta</taxon>
        <taxon>Spermatophyta</taxon>
        <taxon>Magnoliopsida</taxon>
        <taxon>eudicotyledons</taxon>
        <taxon>Gunneridae</taxon>
        <taxon>Pentapetalae</taxon>
        <taxon>rosids</taxon>
        <taxon>malvids</taxon>
        <taxon>Malvales</taxon>
        <taxon>Malvaceae</taxon>
        <taxon>Malvoideae</taxon>
        <taxon>Gossypium</taxon>
    </lineage>
</organism>
<dbReference type="OrthoDB" id="995555at2759"/>
<dbReference type="EMBL" id="JABEZY010000005">
    <property type="protein sequence ID" value="MBA0737968.1"/>
    <property type="molecule type" value="Genomic_DNA"/>
</dbReference>
<dbReference type="PANTHER" id="PTHR31286:SF99">
    <property type="entry name" value="DUF4283 DOMAIN-CONTAINING PROTEIN"/>
    <property type="match status" value="1"/>
</dbReference>
<dbReference type="AlphaFoldDB" id="A0A7J9BP49"/>
<dbReference type="GO" id="GO:0008270">
    <property type="term" value="F:zinc ion binding"/>
    <property type="evidence" value="ECO:0007669"/>
    <property type="project" value="UniProtKB-KW"/>
</dbReference>
<dbReference type="Proteomes" id="UP000593579">
    <property type="component" value="Unassembled WGS sequence"/>
</dbReference>
<reference evidence="3 4" key="1">
    <citation type="journal article" date="2019" name="Genome Biol. Evol.">
        <title>Insights into the evolution of the New World diploid cottons (Gossypium, subgenus Houzingenia) based on genome sequencing.</title>
        <authorList>
            <person name="Grover C.E."/>
            <person name="Arick M.A. 2nd"/>
            <person name="Thrash A."/>
            <person name="Conover J.L."/>
            <person name="Sanders W.S."/>
            <person name="Peterson D.G."/>
            <person name="Frelichowski J.E."/>
            <person name="Scheffler J.A."/>
            <person name="Scheffler B.E."/>
            <person name="Wendel J.F."/>
        </authorList>
    </citation>
    <scope>NUCLEOTIDE SEQUENCE [LARGE SCALE GENOMIC DNA]</scope>
    <source>
        <strain evidence="3">5</strain>
        <tissue evidence="3">Leaf</tissue>
    </source>
</reference>
<keyword evidence="1" id="KW-0863">Zinc-finger</keyword>
<dbReference type="Pfam" id="PF14392">
    <property type="entry name" value="zf-CCHC_4"/>
    <property type="match status" value="1"/>
</dbReference>
<keyword evidence="1" id="KW-0862">Zinc</keyword>
<keyword evidence="4" id="KW-1185">Reference proteome</keyword>
<evidence type="ECO:0000259" key="2">
    <source>
        <dbReference type="PROSITE" id="PS50158"/>
    </source>
</evidence>
<name>A0A7J9BP49_GOSGO</name>
<protein>
    <recommendedName>
        <fullName evidence="2">CCHC-type domain-containing protein</fullName>
    </recommendedName>
</protein>
<dbReference type="InterPro" id="IPR001878">
    <property type="entry name" value="Znf_CCHC"/>
</dbReference>
<sequence>MVDMNKPLVSNIKMDGRVQKVEYESLPNVCFACGYYGHMKKLCPALYFQEKQGGDDVVLHSIILPVDLRRANQSKGSGKDDKVSANLQGSRFNALQDFRENELGDVQISKLGIIAKSKGKGLAIYDNPLGWVI</sequence>
<evidence type="ECO:0000256" key="1">
    <source>
        <dbReference type="PROSITE-ProRule" id="PRU00047"/>
    </source>
</evidence>
<keyword evidence="1" id="KW-0479">Metal-binding</keyword>
<dbReference type="InterPro" id="IPR025836">
    <property type="entry name" value="Zn_knuckle_CX2CX4HX4C"/>
</dbReference>
<gene>
    <name evidence="3" type="ORF">Gogos_011385</name>
</gene>
<dbReference type="InterPro" id="IPR040256">
    <property type="entry name" value="At4g02000-like"/>
</dbReference>